<feature type="non-terminal residue" evidence="2">
    <location>
        <position position="560"/>
    </location>
</feature>
<dbReference type="EMBL" id="VIFK01000486">
    <property type="protein sequence ID" value="TQE93212.1"/>
    <property type="molecule type" value="Genomic_DNA"/>
</dbReference>
<comment type="caution">
    <text evidence="2">The sequence shown here is derived from an EMBL/GenBank/DDBJ whole genome shotgun (WGS) entry which is preliminary data.</text>
</comment>
<name>A0A540V911_9GAMM</name>
<dbReference type="InterPro" id="IPR016176">
    <property type="entry name" value="Cbl-dep_enz_cat"/>
</dbReference>
<accession>A0A540V911</accession>
<evidence type="ECO:0000313" key="3">
    <source>
        <dbReference type="Proteomes" id="UP000315400"/>
    </source>
</evidence>
<dbReference type="Proteomes" id="UP000315400">
    <property type="component" value="Unassembled WGS sequence"/>
</dbReference>
<reference evidence="2 3" key="1">
    <citation type="submission" date="2019-06" db="EMBL/GenBank/DDBJ databases">
        <title>Metagenome assembled Genome of Spiribacter salinus SL48-SHIP from the microbial mat of Salt Lake 48 (Novosibirsk region, Russia).</title>
        <authorList>
            <person name="Shipova A."/>
            <person name="Rozanov A.S."/>
            <person name="Bryanskaya A.V."/>
            <person name="Peltek S.E."/>
        </authorList>
    </citation>
    <scope>NUCLEOTIDE SEQUENCE [LARGE SCALE GENOMIC DNA]</scope>
    <source>
        <strain evidence="2">SL48-SHIP-2</strain>
    </source>
</reference>
<evidence type="ECO:0000259" key="1">
    <source>
        <dbReference type="Pfam" id="PF01642"/>
    </source>
</evidence>
<feature type="domain" description="Methylmalonyl-CoA mutase alpha/beta chain catalytic" evidence="1">
    <location>
        <begin position="4"/>
        <end position="141"/>
    </location>
</feature>
<dbReference type="GO" id="GO:0031419">
    <property type="term" value="F:cobalamin binding"/>
    <property type="evidence" value="ECO:0007669"/>
    <property type="project" value="InterPro"/>
</dbReference>
<feature type="non-terminal residue" evidence="2">
    <location>
        <position position="1"/>
    </location>
</feature>
<dbReference type="Pfam" id="PF01642">
    <property type="entry name" value="MM_CoA_mutase"/>
    <property type="match status" value="2"/>
</dbReference>
<organism evidence="2 3">
    <name type="scientific">Spiribacter salinus</name>
    <dbReference type="NCBI Taxonomy" id="1335746"/>
    <lineage>
        <taxon>Bacteria</taxon>
        <taxon>Pseudomonadati</taxon>
        <taxon>Pseudomonadota</taxon>
        <taxon>Gammaproteobacteria</taxon>
        <taxon>Chromatiales</taxon>
        <taxon>Ectothiorhodospiraceae</taxon>
        <taxon>Spiribacter</taxon>
    </lineage>
</organism>
<dbReference type="AlphaFoldDB" id="A0A540V911"/>
<dbReference type="GO" id="GO:0016866">
    <property type="term" value="F:intramolecular transferase activity"/>
    <property type="evidence" value="ECO:0007669"/>
    <property type="project" value="InterPro"/>
</dbReference>
<proteinExistence type="predicted"/>
<feature type="domain" description="Methylmalonyl-CoA mutase alpha/beta chain catalytic" evidence="1">
    <location>
        <begin position="191"/>
        <end position="554"/>
    </location>
</feature>
<dbReference type="Gene3D" id="3.20.20.240">
    <property type="entry name" value="Methylmalonyl-CoA mutase"/>
    <property type="match status" value="1"/>
</dbReference>
<dbReference type="PANTHER" id="PTHR48101:SF1">
    <property type="entry name" value="METHYLMALONYL-COA MUTASE, LARGE SUBUNIT"/>
    <property type="match status" value="1"/>
</dbReference>
<evidence type="ECO:0000313" key="2">
    <source>
        <dbReference type="EMBL" id="TQE93212.1"/>
    </source>
</evidence>
<protein>
    <submittedName>
        <fullName evidence="2">Methylmalonyl-CoA mutase</fullName>
    </submittedName>
</protein>
<dbReference type="PANTHER" id="PTHR48101">
    <property type="entry name" value="METHYLMALONYL-COA MUTASE, MITOCHONDRIAL-RELATED"/>
    <property type="match status" value="1"/>
</dbReference>
<sequence>LGRENLPGHYPYTAGVFPYRREGEDPTRMFAGEGTPERTNRRFHYLALNQPAARLSTAFDSVTLYGENPAPRPDIYGKVGNSGVSIATLDDMKKLFSGFDLCDPTTSVSMTINGPAPTILAFFMNAAIDQQVEKHLRDTGQWEQVQQRIADRERPVYQDELPEGHSGLGLGLLGISGEEVVDAETYERIRAHTLKQVRGTVQADILKEDQAQNTCIFSTEFALHMMGDVQQYFTDHDVRNFYSVSISGYHIAEAGATPVTQLAFTLANGFTIVEYYLSRGMHIDDFAPNLSFFFSNGMDPEYAVIGRVARRIWARAMKHRYGASERSQKLKYHIQTSGRSLHAQEIQFNDIRTTLQALYALFDNCNSLHTNAFDEAITTPTEDSVRRAVAIQLIINRELGLNACENPWQGSHIIEQLTDKVEEAVLAEFERLNERGGVLGAMDTMYQRGKIQDESMVYEHKKHDGTLPIIGVNTYLPKEGQEAGGELELMRSNDDEKHQQIDQLRAFQGIHESKRDHWLEQLQQVAANRGNTFEVLMEAVKHCSLGEVSEVFYRTGGAYR</sequence>
<gene>
    <name evidence="2" type="ORF">FKY71_18335</name>
</gene>
<dbReference type="SUPFAM" id="SSF51703">
    <property type="entry name" value="Cobalamin (vitamin B12)-dependent enzymes"/>
    <property type="match status" value="1"/>
</dbReference>
<dbReference type="InterPro" id="IPR006099">
    <property type="entry name" value="MeMalonylCoA_mutase_a/b_cat"/>
</dbReference>